<dbReference type="Pfam" id="PF01243">
    <property type="entry name" value="PNPOx_N"/>
    <property type="match status" value="1"/>
</dbReference>
<keyword evidence="4" id="KW-1185">Reference proteome</keyword>
<reference evidence="3 4" key="1">
    <citation type="journal article" date="2021" name="Arch. Microbiol.">
        <title>Myceligenerans indicum sp. nov., an actinobacterium isolated from mangrove sediment of Sundarbans, India.</title>
        <authorList>
            <person name="Asha K."/>
            <person name="Bhadury P."/>
        </authorList>
    </citation>
    <scope>NUCLEOTIDE SEQUENCE [LARGE SCALE GENOMIC DNA]</scope>
    <source>
        <strain evidence="3 4">I2</strain>
    </source>
</reference>
<feature type="domain" description="Pyridoxamine 5'-phosphate oxidase N-terminal" evidence="2">
    <location>
        <begin position="38"/>
        <end position="160"/>
    </location>
</feature>
<organism evidence="3 4">
    <name type="scientific">Myceligenerans indicum</name>
    <dbReference type="NCBI Taxonomy" id="2593663"/>
    <lineage>
        <taxon>Bacteria</taxon>
        <taxon>Bacillati</taxon>
        <taxon>Actinomycetota</taxon>
        <taxon>Actinomycetes</taxon>
        <taxon>Micrococcales</taxon>
        <taxon>Promicromonosporaceae</taxon>
        <taxon>Myceligenerans</taxon>
    </lineage>
</organism>
<dbReference type="PANTHER" id="PTHR35176:SF4">
    <property type="entry name" value="PYRIDOXAMINE 5'-PHOSPHATE OXIDASE-RELATED FMN-BINDING"/>
    <property type="match status" value="1"/>
</dbReference>
<gene>
    <name evidence="3" type="ORF">HGK34_18385</name>
</gene>
<comment type="caution">
    <text evidence="3">The sequence shown here is derived from an EMBL/GenBank/DDBJ whole genome shotgun (WGS) entry which is preliminary data.</text>
</comment>
<proteinExistence type="predicted"/>
<dbReference type="RefSeq" id="WP_201850092.1">
    <property type="nucleotide sequence ID" value="NZ_JABBYC010000048.1"/>
</dbReference>
<protein>
    <submittedName>
        <fullName evidence="3">Pyridoxamine 5'-phosphate oxidase family protein</fullName>
    </submittedName>
</protein>
<dbReference type="PANTHER" id="PTHR35176">
    <property type="entry name" value="HEME OXYGENASE HI_0854-RELATED"/>
    <property type="match status" value="1"/>
</dbReference>
<dbReference type="InterPro" id="IPR011576">
    <property type="entry name" value="Pyridox_Oxase_N"/>
</dbReference>
<dbReference type="Proteomes" id="UP000675409">
    <property type="component" value="Unassembled WGS sequence"/>
</dbReference>
<accession>A0ABS1LR22</accession>
<sequence length="175" mass="19074">MDSHNLATRYDAPEMDWDLVRTQVRAATAPGAGGPGRYTWWLTTLNADGSPHTNALGALWHEDAVWFTTGRNTRRGHNLARDPRVTASVSVPEFDLVVEGQAEEVTDPEIVADMSRRWNAAGGWPCEPDESGTALTAPYSAQSAGAPPWHVYRVATTSAHLVATTAPFGAMRWNF</sequence>
<evidence type="ECO:0000256" key="1">
    <source>
        <dbReference type="ARBA" id="ARBA00023002"/>
    </source>
</evidence>
<name>A0ABS1LR22_9MICO</name>
<dbReference type="Gene3D" id="2.30.110.10">
    <property type="entry name" value="Electron Transport, Fmn-binding Protein, Chain A"/>
    <property type="match status" value="1"/>
</dbReference>
<evidence type="ECO:0000259" key="2">
    <source>
        <dbReference type="Pfam" id="PF01243"/>
    </source>
</evidence>
<dbReference type="EMBL" id="JABBYC010000048">
    <property type="protein sequence ID" value="MBL0888228.1"/>
    <property type="molecule type" value="Genomic_DNA"/>
</dbReference>
<dbReference type="InterPro" id="IPR052019">
    <property type="entry name" value="F420H2_bilvrd_red/Heme_oxyg"/>
</dbReference>
<evidence type="ECO:0000313" key="4">
    <source>
        <dbReference type="Proteomes" id="UP000675409"/>
    </source>
</evidence>
<evidence type="ECO:0000313" key="3">
    <source>
        <dbReference type="EMBL" id="MBL0888228.1"/>
    </source>
</evidence>
<dbReference type="SUPFAM" id="SSF50475">
    <property type="entry name" value="FMN-binding split barrel"/>
    <property type="match status" value="1"/>
</dbReference>
<dbReference type="InterPro" id="IPR012349">
    <property type="entry name" value="Split_barrel_FMN-bd"/>
</dbReference>
<keyword evidence="1" id="KW-0560">Oxidoreductase</keyword>